<feature type="region of interest" description="Disordered" evidence="1">
    <location>
        <begin position="1"/>
        <end position="29"/>
    </location>
</feature>
<evidence type="ECO:0000313" key="2">
    <source>
        <dbReference type="EMBL" id="KAG0547332.1"/>
    </source>
</evidence>
<protein>
    <submittedName>
        <fullName evidence="2">Uncharacterized protein</fullName>
    </submittedName>
</protein>
<organism evidence="2 3">
    <name type="scientific">Sorghum bicolor</name>
    <name type="common">Sorghum</name>
    <name type="synonym">Sorghum vulgare</name>
    <dbReference type="NCBI Taxonomy" id="4558"/>
    <lineage>
        <taxon>Eukaryota</taxon>
        <taxon>Viridiplantae</taxon>
        <taxon>Streptophyta</taxon>
        <taxon>Embryophyta</taxon>
        <taxon>Tracheophyta</taxon>
        <taxon>Spermatophyta</taxon>
        <taxon>Magnoliopsida</taxon>
        <taxon>Liliopsida</taxon>
        <taxon>Poales</taxon>
        <taxon>Poaceae</taxon>
        <taxon>PACMAD clade</taxon>
        <taxon>Panicoideae</taxon>
        <taxon>Andropogonodae</taxon>
        <taxon>Andropogoneae</taxon>
        <taxon>Sorghinae</taxon>
        <taxon>Sorghum</taxon>
    </lineage>
</organism>
<feature type="compositionally biased region" description="Polar residues" evidence="1">
    <location>
        <begin position="1"/>
        <end position="20"/>
    </location>
</feature>
<dbReference type="AlphaFoldDB" id="A0A921UWT6"/>
<dbReference type="EMBL" id="CM027680">
    <property type="protein sequence ID" value="KAG0547332.1"/>
    <property type="molecule type" value="Genomic_DNA"/>
</dbReference>
<evidence type="ECO:0000256" key="1">
    <source>
        <dbReference type="SAM" id="MobiDB-lite"/>
    </source>
</evidence>
<name>A0A921UWT6_SORBI</name>
<gene>
    <name evidence="2" type="ORF">BDA96_01G070400</name>
</gene>
<sequence>MASGASWSRTNERSGGQNPRNQHERGRLWRQAGGRWCTSDLQDVDRSWHGPWKGWPTRRQLQEIELGGSRIWIFFIFLVN</sequence>
<evidence type="ECO:0000313" key="3">
    <source>
        <dbReference type="Proteomes" id="UP000807115"/>
    </source>
</evidence>
<comment type="caution">
    <text evidence="2">The sequence shown here is derived from an EMBL/GenBank/DDBJ whole genome shotgun (WGS) entry which is preliminary data.</text>
</comment>
<dbReference type="Proteomes" id="UP000807115">
    <property type="component" value="Chromosome 1"/>
</dbReference>
<reference evidence="2" key="1">
    <citation type="journal article" date="2019" name="BMC Genomics">
        <title>A new reference genome for Sorghum bicolor reveals high levels of sequence similarity between sweet and grain genotypes: implications for the genetics of sugar metabolism.</title>
        <authorList>
            <person name="Cooper E.A."/>
            <person name="Brenton Z.W."/>
            <person name="Flinn B.S."/>
            <person name="Jenkins J."/>
            <person name="Shu S."/>
            <person name="Flowers D."/>
            <person name="Luo F."/>
            <person name="Wang Y."/>
            <person name="Xia P."/>
            <person name="Barry K."/>
            <person name="Daum C."/>
            <person name="Lipzen A."/>
            <person name="Yoshinaga Y."/>
            <person name="Schmutz J."/>
            <person name="Saski C."/>
            <person name="Vermerris W."/>
            <person name="Kresovich S."/>
        </authorList>
    </citation>
    <scope>NUCLEOTIDE SEQUENCE</scope>
</reference>
<accession>A0A921UWT6</accession>
<proteinExistence type="predicted"/>
<reference evidence="2" key="2">
    <citation type="submission" date="2020-10" db="EMBL/GenBank/DDBJ databases">
        <authorList>
            <person name="Cooper E.A."/>
            <person name="Brenton Z.W."/>
            <person name="Flinn B.S."/>
            <person name="Jenkins J."/>
            <person name="Shu S."/>
            <person name="Flowers D."/>
            <person name="Luo F."/>
            <person name="Wang Y."/>
            <person name="Xia P."/>
            <person name="Barry K."/>
            <person name="Daum C."/>
            <person name="Lipzen A."/>
            <person name="Yoshinaga Y."/>
            <person name="Schmutz J."/>
            <person name="Saski C."/>
            <person name="Vermerris W."/>
            <person name="Kresovich S."/>
        </authorList>
    </citation>
    <scope>NUCLEOTIDE SEQUENCE</scope>
</reference>